<evidence type="ECO:0000313" key="3">
    <source>
        <dbReference type="EMBL" id="QNO42041.1"/>
    </source>
</evidence>
<sequence>MGRRLLVLGEARVVKLRYNVYQIEDKLFDLLGKKKILELPIDCIAVSIFLFVIGIYAISVNGQEIGSCIYMSFGNSYLTDKLN</sequence>
<dbReference type="EMBL" id="MT630648">
    <property type="protein sequence ID" value="QNO41518.1"/>
    <property type="molecule type" value="Genomic_DNA"/>
</dbReference>
<keyword evidence="1" id="KW-0472">Membrane</keyword>
<gene>
    <name evidence="2" type="ORF">APENILPF_00019</name>
    <name evidence="6" type="ORF">BHCKGNAA_00019</name>
    <name evidence="3" type="ORF">GKLMMCAD_00019</name>
    <name evidence="4" type="ORF">LNAFDGMD_00022</name>
    <name evidence="5" type="ORF">PNFJDKBC_00007</name>
</gene>
<feature type="transmembrane region" description="Helical" evidence="1">
    <location>
        <begin position="36"/>
        <end position="58"/>
    </location>
</feature>
<protein>
    <submittedName>
        <fullName evidence="5">Uncharacterized protein</fullName>
    </submittedName>
</protein>
<evidence type="ECO:0000313" key="2">
    <source>
        <dbReference type="EMBL" id="QNO41518.1"/>
    </source>
</evidence>
<evidence type="ECO:0000313" key="6">
    <source>
        <dbReference type="EMBL" id="QNO48234.1"/>
    </source>
</evidence>
<reference evidence="5" key="1">
    <citation type="submission" date="2020-06" db="EMBL/GenBank/DDBJ databases">
        <title>Unique genomic features of the anaerobic methanotrophic archaea.</title>
        <authorList>
            <person name="Chadwick G.L."/>
            <person name="Skennerton C.T."/>
            <person name="Laso-Perez R."/>
            <person name="Leu A.O."/>
            <person name="Speth D.R."/>
            <person name="Yu H."/>
            <person name="Morgan-Lang C."/>
            <person name="Hatzenpichler R."/>
            <person name="Goudeau D."/>
            <person name="Malmstrom R."/>
            <person name="Brazelton W.J."/>
            <person name="Woyke T."/>
            <person name="Hallam S.J."/>
            <person name="Tyson G.W."/>
            <person name="Wegener G."/>
            <person name="Boetius A."/>
            <person name="Orphan V."/>
        </authorList>
    </citation>
    <scope>NUCLEOTIDE SEQUENCE</scope>
</reference>
<dbReference type="EMBL" id="MT630702">
    <property type="protein sequence ID" value="QNO42041.1"/>
    <property type="molecule type" value="Genomic_DNA"/>
</dbReference>
<organism evidence="5">
    <name type="scientific">Candidatus Methanogaster sp. ANME-2c ERB4</name>
    <dbReference type="NCBI Taxonomy" id="2759911"/>
    <lineage>
        <taxon>Archaea</taxon>
        <taxon>Methanobacteriati</taxon>
        <taxon>Methanobacteriota</taxon>
        <taxon>Stenosarchaea group</taxon>
        <taxon>Methanomicrobia</taxon>
        <taxon>Methanosarcinales</taxon>
        <taxon>ANME-2 cluster</taxon>
        <taxon>Candidatus Methanogasteraceae</taxon>
        <taxon>Candidatus Methanogaster</taxon>
    </lineage>
</organism>
<dbReference type="EMBL" id="MT630754">
    <property type="protein sequence ID" value="QNO42661.1"/>
    <property type="molecule type" value="Genomic_DNA"/>
</dbReference>
<dbReference type="AlphaFoldDB" id="A0A7G9Y5W2"/>
<evidence type="ECO:0000313" key="4">
    <source>
        <dbReference type="EMBL" id="QNO42661.1"/>
    </source>
</evidence>
<keyword evidence="1" id="KW-0812">Transmembrane</keyword>
<dbReference type="EMBL" id="MT631315">
    <property type="protein sequence ID" value="QNO48234.1"/>
    <property type="molecule type" value="Genomic_DNA"/>
</dbReference>
<proteinExistence type="predicted"/>
<keyword evidence="1" id="KW-1133">Transmembrane helix</keyword>
<evidence type="ECO:0000313" key="5">
    <source>
        <dbReference type="EMBL" id="QNO43396.1"/>
    </source>
</evidence>
<evidence type="ECO:0000256" key="1">
    <source>
        <dbReference type="SAM" id="Phobius"/>
    </source>
</evidence>
<dbReference type="EMBL" id="MT630818">
    <property type="protein sequence ID" value="QNO43396.1"/>
    <property type="molecule type" value="Genomic_DNA"/>
</dbReference>
<accession>A0A7G9Y5W2</accession>
<name>A0A7G9Y5W2_9EURY</name>